<gene>
    <name evidence="2" type="ORF">CH341_19955</name>
</gene>
<evidence type="ECO:0000313" key="3">
    <source>
        <dbReference type="Proteomes" id="UP000249130"/>
    </source>
</evidence>
<dbReference type="Proteomes" id="UP000249130">
    <property type="component" value="Unassembled WGS sequence"/>
</dbReference>
<dbReference type="InterPro" id="IPR052535">
    <property type="entry name" value="Bacilysin_H2HPP_isomerase"/>
</dbReference>
<dbReference type="InterPro" id="IPR013096">
    <property type="entry name" value="Cupin_2"/>
</dbReference>
<dbReference type="InterPro" id="IPR014710">
    <property type="entry name" value="RmlC-like_jellyroll"/>
</dbReference>
<evidence type="ECO:0000259" key="1">
    <source>
        <dbReference type="Pfam" id="PF07883"/>
    </source>
</evidence>
<dbReference type="RefSeq" id="WP_111420755.1">
    <property type="nucleotide sequence ID" value="NZ_NPEX01000161.1"/>
</dbReference>
<feature type="domain" description="Cupin type-2" evidence="1">
    <location>
        <begin position="55"/>
        <end position="122"/>
    </location>
</feature>
<dbReference type="Gene3D" id="2.60.120.10">
    <property type="entry name" value="Jelly Rolls"/>
    <property type="match status" value="1"/>
</dbReference>
<evidence type="ECO:0000313" key="2">
    <source>
        <dbReference type="EMBL" id="RAI42293.1"/>
    </source>
</evidence>
<dbReference type="EMBL" id="NPEX01000161">
    <property type="protein sequence ID" value="RAI42293.1"/>
    <property type="molecule type" value="Genomic_DNA"/>
</dbReference>
<protein>
    <recommendedName>
        <fullName evidence="1">Cupin type-2 domain-containing protein</fullName>
    </recommendedName>
</protein>
<dbReference type="Pfam" id="PF07883">
    <property type="entry name" value="Cupin_2"/>
    <property type="match status" value="1"/>
</dbReference>
<comment type="caution">
    <text evidence="2">The sequence shown here is derived from an EMBL/GenBank/DDBJ whole genome shotgun (WGS) entry which is preliminary data.</text>
</comment>
<proteinExistence type="predicted"/>
<dbReference type="OrthoDB" id="9811153at2"/>
<sequence>MTDETPKTADKPLVTKAGEKEYVFDLTSIASLDVGRGYTSATGKVVQGQRMMCGLVRLKAGELTESHHHENEQWTYIIEGVMHAEVDGQTFLAGPGTVIYQPSNVVHGGRAGPDSDVVFFTVKDTSHGLYGTRVEKTPE</sequence>
<dbReference type="PANTHER" id="PTHR40112">
    <property type="entry name" value="H2HPP ISOMERASE"/>
    <property type="match status" value="1"/>
</dbReference>
<dbReference type="InterPro" id="IPR011051">
    <property type="entry name" value="RmlC_Cupin_sf"/>
</dbReference>
<name>A0A327KX84_9BRAD</name>
<accession>A0A327KX84</accession>
<dbReference type="SUPFAM" id="SSF51182">
    <property type="entry name" value="RmlC-like cupins"/>
    <property type="match status" value="1"/>
</dbReference>
<dbReference type="PANTHER" id="PTHR40112:SF1">
    <property type="entry name" value="H2HPP ISOMERASE"/>
    <property type="match status" value="1"/>
</dbReference>
<organism evidence="2 3">
    <name type="scientific">Rhodoplanes roseus</name>
    <dbReference type="NCBI Taxonomy" id="29409"/>
    <lineage>
        <taxon>Bacteria</taxon>
        <taxon>Pseudomonadati</taxon>
        <taxon>Pseudomonadota</taxon>
        <taxon>Alphaproteobacteria</taxon>
        <taxon>Hyphomicrobiales</taxon>
        <taxon>Nitrobacteraceae</taxon>
        <taxon>Rhodoplanes</taxon>
    </lineage>
</organism>
<keyword evidence="3" id="KW-1185">Reference proteome</keyword>
<dbReference type="AlphaFoldDB" id="A0A327KX84"/>
<reference evidence="2 3" key="1">
    <citation type="submission" date="2017-07" db="EMBL/GenBank/DDBJ databases">
        <title>Draft Genome Sequences of Select Purple Nonsulfur Bacteria.</title>
        <authorList>
            <person name="Lasarre B."/>
            <person name="Mckinlay J.B."/>
        </authorList>
    </citation>
    <scope>NUCLEOTIDE SEQUENCE [LARGE SCALE GENOMIC DNA]</scope>
    <source>
        <strain evidence="2 3">DSM 5909</strain>
    </source>
</reference>